<evidence type="ECO:0000313" key="2">
    <source>
        <dbReference type="EMBL" id="TWU29274.1"/>
    </source>
</evidence>
<dbReference type="Proteomes" id="UP000318437">
    <property type="component" value="Unassembled WGS sequence"/>
</dbReference>
<accession>A0A5C6D0C1</accession>
<organism evidence="2 3">
    <name type="scientific">Bythopirellula polymerisocia</name>
    <dbReference type="NCBI Taxonomy" id="2528003"/>
    <lineage>
        <taxon>Bacteria</taxon>
        <taxon>Pseudomonadati</taxon>
        <taxon>Planctomycetota</taxon>
        <taxon>Planctomycetia</taxon>
        <taxon>Pirellulales</taxon>
        <taxon>Lacipirellulaceae</taxon>
        <taxon>Bythopirellula</taxon>
    </lineage>
</organism>
<name>A0A5C6D0C1_9BACT</name>
<dbReference type="AlphaFoldDB" id="A0A5C6D0C1"/>
<evidence type="ECO:0000313" key="3">
    <source>
        <dbReference type="Proteomes" id="UP000318437"/>
    </source>
</evidence>
<reference evidence="2 3" key="1">
    <citation type="submission" date="2019-02" db="EMBL/GenBank/DDBJ databases">
        <title>Deep-cultivation of Planctomycetes and their phenomic and genomic characterization uncovers novel biology.</title>
        <authorList>
            <person name="Wiegand S."/>
            <person name="Jogler M."/>
            <person name="Boedeker C."/>
            <person name="Pinto D."/>
            <person name="Vollmers J."/>
            <person name="Rivas-Marin E."/>
            <person name="Kohn T."/>
            <person name="Peeters S.H."/>
            <person name="Heuer A."/>
            <person name="Rast P."/>
            <person name="Oberbeckmann S."/>
            <person name="Bunk B."/>
            <person name="Jeske O."/>
            <person name="Meyerdierks A."/>
            <person name="Storesund J.E."/>
            <person name="Kallscheuer N."/>
            <person name="Luecker S."/>
            <person name="Lage O.M."/>
            <person name="Pohl T."/>
            <person name="Merkel B.J."/>
            <person name="Hornburger P."/>
            <person name="Mueller R.-W."/>
            <person name="Bruemmer F."/>
            <person name="Labrenz M."/>
            <person name="Spormann A.M."/>
            <person name="Op Den Camp H."/>
            <person name="Overmann J."/>
            <person name="Amann R."/>
            <person name="Jetten M.S.M."/>
            <person name="Mascher T."/>
            <person name="Medema M.H."/>
            <person name="Devos D.P."/>
            <person name="Kaster A.-K."/>
            <person name="Ovreas L."/>
            <person name="Rohde M."/>
            <person name="Galperin M.Y."/>
            <person name="Jogler C."/>
        </authorList>
    </citation>
    <scope>NUCLEOTIDE SEQUENCE [LARGE SCALE GENOMIC DNA]</scope>
    <source>
        <strain evidence="2 3">Pla144</strain>
    </source>
</reference>
<dbReference type="RefSeq" id="WP_197530272.1">
    <property type="nucleotide sequence ID" value="NZ_SJPS01000001.1"/>
</dbReference>
<dbReference type="Pfam" id="PF07617">
    <property type="entry name" value="DUF1579"/>
    <property type="match status" value="1"/>
</dbReference>
<feature type="chain" id="PRO_5022830491" description="DUF1579 domain-containing protein" evidence="1">
    <location>
        <begin position="21"/>
        <end position="211"/>
    </location>
</feature>
<evidence type="ECO:0008006" key="4">
    <source>
        <dbReference type="Google" id="ProtNLM"/>
    </source>
</evidence>
<protein>
    <recommendedName>
        <fullName evidence="4">DUF1579 domain-containing protein</fullName>
    </recommendedName>
</protein>
<keyword evidence="3" id="KW-1185">Reference proteome</keyword>
<proteinExistence type="predicted"/>
<evidence type="ECO:0000256" key="1">
    <source>
        <dbReference type="SAM" id="SignalP"/>
    </source>
</evidence>
<sequence length="211" mass="23169" precursor="true">MNTKSFILSLGIAAFCGALAIAATSTESAPADQGEMQLPTGWTMEDMQAVMMASTPGKMHERLAQDIGTWDCETTMWMAPNTEPMKSGGTATYSPLMDGRFIKCDMEGEMPGMGPYHGMGICGYDNVSQEFICNWMDNHGTGIMNGVGELSDDGKTLTWEFTYNCPITKKPVVMREVETVTGPDTKTFDMFGADPKSGEEFKMMHIDFTRK</sequence>
<gene>
    <name evidence="2" type="ORF">Pla144_00500</name>
</gene>
<feature type="signal peptide" evidence="1">
    <location>
        <begin position="1"/>
        <end position="20"/>
    </location>
</feature>
<dbReference type="InterPro" id="IPR011473">
    <property type="entry name" value="DUF1579"/>
</dbReference>
<keyword evidence="1" id="KW-0732">Signal</keyword>
<comment type="caution">
    <text evidence="2">The sequence shown here is derived from an EMBL/GenBank/DDBJ whole genome shotgun (WGS) entry which is preliminary data.</text>
</comment>
<dbReference type="EMBL" id="SJPS01000001">
    <property type="protein sequence ID" value="TWU29274.1"/>
    <property type="molecule type" value="Genomic_DNA"/>
</dbReference>